<evidence type="ECO:0000256" key="11">
    <source>
        <dbReference type="ARBA" id="ARBA00022968"/>
    </source>
</evidence>
<evidence type="ECO:0000256" key="19">
    <source>
        <dbReference type="ARBA" id="ARBA00031203"/>
    </source>
</evidence>
<evidence type="ECO:0000256" key="21">
    <source>
        <dbReference type="ARBA" id="ARBA00032915"/>
    </source>
</evidence>
<name>A0A814TL46_ADIRI</name>
<dbReference type="Gene3D" id="3.90.550.10">
    <property type="entry name" value="Spore Coat Polysaccharide Biosynthesis Protein SpsA, Chain A"/>
    <property type="match status" value="1"/>
</dbReference>
<evidence type="ECO:0000256" key="3">
    <source>
        <dbReference type="ARBA" id="ARBA00004922"/>
    </source>
</evidence>
<comment type="pathway">
    <text evidence="3">Protein modification; protein glycosylation.</text>
</comment>
<keyword evidence="9 26" id="KW-0812">Transmembrane</keyword>
<evidence type="ECO:0000256" key="26">
    <source>
        <dbReference type="SAM" id="Phobius"/>
    </source>
</evidence>
<dbReference type="EMBL" id="CAJNOR010001549">
    <property type="protein sequence ID" value="CAF1162318.1"/>
    <property type="molecule type" value="Genomic_DNA"/>
</dbReference>
<evidence type="ECO:0000256" key="25">
    <source>
        <dbReference type="PIRSR" id="PIRSR607754-3"/>
    </source>
</evidence>
<keyword evidence="13" id="KW-0333">Golgi apparatus</keyword>
<dbReference type="GO" id="GO:0005795">
    <property type="term" value="C:Golgi stack"/>
    <property type="evidence" value="ECO:0007669"/>
    <property type="project" value="InterPro"/>
</dbReference>
<evidence type="ECO:0000256" key="5">
    <source>
        <dbReference type="ARBA" id="ARBA00012613"/>
    </source>
</evidence>
<dbReference type="GO" id="GO:0000139">
    <property type="term" value="C:Golgi membrane"/>
    <property type="evidence" value="ECO:0007669"/>
    <property type="project" value="UniProtKB-SubCell"/>
</dbReference>
<keyword evidence="17 24" id="KW-0464">Manganese</keyword>
<evidence type="ECO:0000256" key="7">
    <source>
        <dbReference type="ARBA" id="ARBA00022676"/>
    </source>
</evidence>
<keyword evidence="10 24" id="KW-0479">Metal-binding</keyword>
<accession>A0A814TL46</accession>
<evidence type="ECO:0000256" key="24">
    <source>
        <dbReference type="PIRSR" id="PIRSR607754-2"/>
    </source>
</evidence>
<comment type="catalytic activity">
    <reaction evidence="22">
        <text>an N(4)-{beta-D-GlcNAc-(1-&gt;2)-alpha-D-Man-(1-&gt;3)-[alpha-D-Man-(1-&gt;6)]-beta-D-Man-(1-&gt;4)-beta-D-GlcNAc-(1-&gt;4)-beta-D-GlcNAc}-L-asparaginyl-[protein] + UDP-N-acetyl-alpha-D-glucosamine = N(4)-{beta-D-GlcNAc-(1-&gt;2)-alpha-D-Man-(1-&gt;3)-[beta-D-GlcNAc-(1-&gt;2)-alpha-D-Man-(1-&gt;6)]-beta-D-Man-(1-&gt;4)-beta-D-GlcNAc-(1-&gt;4)-beta-D-GlcNAc}-L-asparaginyl-[protein] + UDP + H(+)</text>
        <dbReference type="Rhea" id="RHEA:12941"/>
        <dbReference type="Rhea" id="RHEA-COMP:13526"/>
        <dbReference type="Rhea" id="RHEA-COMP:14369"/>
        <dbReference type="ChEBI" id="CHEBI:15378"/>
        <dbReference type="ChEBI" id="CHEBI:57705"/>
        <dbReference type="ChEBI" id="CHEBI:58223"/>
        <dbReference type="ChEBI" id="CHEBI:60615"/>
        <dbReference type="ChEBI" id="CHEBI:60651"/>
        <dbReference type="EC" id="2.4.1.143"/>
    </reaction>
</comment>
<comment type="similarity">
    <text evidence="4">Belongs to the glycosyltransferase 16 (GT16) protein family.</text>
</comment>
<evidence type="ECO:0000256" key="4">
    <source>
        <dbReference type="ARBA" id="ARBA00011011"/>
    </source>
</evidence>
<feature type="transmembrane region" description="Helical" evidence="26">
    <location>
        <begin position="12"/>
        <end position="32"/>
    </location>
</feature>
<keyword evidence="16" id="KW-0325">Glycoprotein</keyword>
<keyword evidence="15 25" id="KW-1015">Disulfide bond</keyword>
<dbReference type="GO" id="GO:0006487">
    <property type="term" value="P:protein N-linked glycosylation"/>
    <property type="evidence" value="ECO:0007669"/>
    <property type="project" value="TreeGrafter"/>
</dbReference>
<dbReference type="EC" id="2.4.1.143" evidence="5"/>
<evidence type="ECO:0000256" key="16">
    <source>
        <dbReference type="ARBA" id="ARBA00023180"/>
    </source>
</evidence>
<feature type="binding site" evidence="23">
    <location>
        <position position="136"/>
    </location>
    <ligand>
        <name>substrate</name>
    </ligand>
</feature>
<evidence type="ECO:0000256" key="17">
    <source>
        <dbReference type="ARBA" id="ARBA00023211"/>
    </source>
</evidence>
<keyword evidence="11" id="KW-0735">Signal-anchor</keyword>
<gene>
    <name evidence="27" type="ORF">XAT740_LOCUS21553</name>
</gene>
<dbReference type="Proteomes" id="UP000663828">
    <property type="component" value="Unassembled WGS sequence"/>
</dbReference>
<keyword evidence="14 26" id="KW-0472">Membrane</keyword>
<evidence type="ECO:0000313" key="28">
    <source>
        <dbReference type="Proteomes" id="UP000663828"/>
    </source>
</evidence>
<evidence type="ECO:0000256" key="6">
    <source>
        <dbReference type="ARBA" id="ARBA00014817"/>
    </source>
</evidence>
<keyword evidence="12 26" id="KW-1133">Transmembrane helix</keyword>
<dbReference type="GO" id="GO:0046872">
    <property type="term" value="F:metal ion binding"/>
    <property type="evidence" value="ECO:0007669"/>
    <property type="project" value="UniProtKB-KW"/>
</dbReference>
<evidence type="ECO:0000256" key="12">
    <source>
        <dbReference type="ARBA" id="ARBA00022989"/>
    </source>
</evidence>
<evidence type="ECO:0000256" key="1">
    <source>
        <dbReference type="ARBA" id="ARBA00001936"/>
    </source>
</evidence>
<dbReference type="UniPathway" id="UPA00378"/>
<evidence type="ECO:0000256" key="22">
    <source>
        <dbReference type="ARBA" id="ARBA00093257"/>
    </source>
</evidence>
<dbReference type="PANTHER" id="PTHR12871">
    <property type="entry name" value="BETA-1,2-N-ACETYLGLUCOSAMINYLTRANSFERASE II"/>
    <property type="match status" value="1"/>
</dbReference>
<feature type="disulfide bond" evidence="25">
    <location>
        <begin position="330"/>
        <end position="433"/>
    </location>
</feature>
<feature type="binding site" evidence="23">
    <location>
        <begin position="105"/>
        <end position="109"/>
    </location>
    <ligand>
        <name>substrate</name>
    </ligand>
</feature>
<feature type="disulfide bond" evidence="25">
    <location>
        <begin position="178"/>
        <end position="200"/>
    </location>
</feature>
<dbReference type="Pfam" id="PF05060">
    <property type="entry name" value="MGAT2"/>
    <property type="match status" value="1"/>
</dbReference>
<reference evidence="27" key="1">
    <citation type="submission" date="2021-02" db="EMBL/GenBank/DDBJ databases">
        <authorList>
            <person name="Nowell W R."/>
        </authorList>
    </citation>
    <scope>NUCLEOTIDE SEQUENCE</scope>
</reference>
<feature type="binding site" evidence="24">
    <location>
        <position position="252"/>
    </location>
    <ligand>
        <name>Mn(2+)</name>
        <dbReference type="ChEBI" id="CHEBI:29035"/>
    </ligand>
</feature>
<comment type="caution">
    <text evidence="27">The sequence shown here is derived from an EMBL/GenBank/DDBJ whole genome shotgun (WGS) entry which is preliminary data.</text>
</comment>
<evidence type="ECO:0000256" key="9">
    <source>
        <dbReference type="ARBA" id="ARBA00022692"/>
    </source>
</evidence>
<feature type="binding site" evidence="23">
    <location>
        <begin position="219"/>
        <end position="223"/>
    </location>
    <ligand>
        <name>substrate</name>
    </ligand>
</feature>
<dbReference type="InterPro" id="IPR029044">
    <property type="entry name" value="Nucleotide-diphossugar_trans"/>
</dbReference>
<dbReference type="InterPro" id="IPR007754">
    <property type="entry name" value="GlcNAc_II"/>
</dbReference>
<comment type="subcellular location">
    <subcellularLocation>
        <location evidence="2">Golgi apparatus membrane</location>
        <topology evidence="2">Single-pass type II membrane protein</topology>
    </subcellularLocation>
</comment>
<protein>
    <recommendedName>
        <fullName evidence="6">Alpha-1,6-mannosyl-glycoprotein 2-beta-N-acetylglucosaminyltransferase</fullName>
        <ecNumber evidence="5">2.4.1.143</ecNumber>
    </recommendedName>
    <alternativeName>
        <fullName evidence="21">Beta-1,2-N-acetylglucosaminyltransferase II</fullName>
    </alternativeName>
    <alternativeName>
        <fullName evidence="20">GlcNAc-T II</fullName>
    </alternativeName>
    <alternativeName>
        <fullName evidence="19">Mannoside acetylglucosaminyltransferase 2</fullName>
    </alternativeName>
    <alternativeName>
        <fullName evidence="18">N-glycosyl-oligosaccharide-glycoprotein N-acetylglucosaminyltransferase II</fullName>
    </alternativeName>
</protein>
<dbReference type="AlphaFoldDB" id="A0A814TL46"/>
<keyword evidence="7" id="KW-0328">Glycosyltransferase</keyword>
<sequence>MSRLFRYRYILFRYVTLTIFVITLLKLTVLSFNDLERYSTEQTISSLPFDKQIQSAHSSSSASNRTSQFSLDYYRQYVKQKNREQYMYNKNLFSLNTTRYILLVQVHTRVVYLRKFIEMLQEVETINETLVIFSHDFIDFEINALVTNITFVPVIQIFYPFSQQLYPNEFPGLDPKDCPRDISKHNRSRKTIDRALADRCNNAPHPDRYGHYREVSIVQIKHHWWWKLNHVHNSIEILQNRSDYLLLLLEEDFYLSPDALVFLRKMENEKERLCPTCSFYTLGNLDKSGKQFGRLGSKVSVAYWHARFNLGMTISHQVWTLLVKYAEEFCTIDEYNWDWSLVYLAQKHFHFPRVMWSSATRVIHLGSCGTHHKKFCSNVSDIARWKETETFYQTNRKYLFPTTALSLHTKHENKRLLKQLNGGWSDLRDRQLCLSFAFKDAKNLSSIDVEL</sequence>
<evidence type="ECO:0000256" key="10">
    <source>
        <dbReference type="ARBA" id="ARBA00022723"/>
    </source>
</evidence>
<dbReference type="GO" id="GO:0008455">
    <property type="term" value="F:alpha-1,6-mannosylglycoprotein 2-beta-N-acetylglucosaminyltransferase activity"/>
    <property type="evidence" value="ECO:0007669"/>
    <property type="project" value="UniProtKB-EC"/>
</dbReference>
<evidence type="ECO:0000256" key="14">
    <source>
        <dbReference type="ARBA" id="ARBA00023136"/>
    </source>
</evidence>
<evidence type="ECO:0000256" key="20">
    <source>
        <dbReference type="ARBA" id="ARBA00032552"/>
    </source>
</evidence>
<evidence type="ECO:0000256" key="15">
    <source>
        <dbReference type="ARBA" id="ARBA00023157"/>
    </source>
</evidence>
<evidence type="ECO:0000256" key="8">
    <source>
        <dbReference type="ARBA" id="ARBA00022679"/>
    </source>
</evidence>
<feature type="disulfide bond" evidence="25">
    <location>
        <begin position="274"/>
        <end position="277"/>
    </location>
</feature>
<keyword evidence="8" id="KW-0808">Transferase</keyword>
<comment type="cofactor">
    <cofactor evidence="1 24">
        <name>Mn(2+)</name>
        <dbReference type="ChEBI" id="CHEBI:29035"/>
    </cofactor>
</comment>
<proteinExistence type="inferred from homology"/>
<evidence type="ECO:0000256" key="23">
    <source>
        <dbReference type="PIRSR" id="PIRSR607754-1"/>
    </source>
</evidence>
<feature type="disulfide bond" evidence="25">
    <location>
        <begin position="368"/>
        <end position="376"/>
    </location>
</feature>
<feature type="binding site" evidence="24">
    <location>
        <position position="364"/>
    </location>
    <ligand>
        <name>Mn(2+)</name>
        <dbReference type="ChEBI" id="CHEBI:29035"/>
    </ligand>
</feature>
<dbReference type="SUPFAM" id="SSF53448">
    <property type="entry name" value="Nucleotide-diphospho-sugar transferases"/>
    <property type="match status" value="1"/>
</dbReference>
<organism evidence="27 28">
    <name type="scientific">Adineta ricciae</name>
    <name type="common">Rotifer</name>
    <dbReference type="NCBI Taxonomy" id="249248"/>
    <lineage>
        <taxon>Eukaryota</taxon>
        <taxon>Metazoa</taxon>
        <taxon>Spiralia</taxon>
        <taxon>Gnathifera</taxon>
        <taxon>Rotifera</taxon>
        <taxon>Eurotatoria</taxon>
        <taxon>Bdelloidea</taxon>
        <taxon>Adinetida</taxon>
        <taxon>Adinetidae</taxon>
        <taxon>Adineta</taxon>
    </lineage>
</organism>
<evidence type="ECO:0000256" key="13">
    <source>
        <dbReference type="ARBA" id="ARBA00023034"/>
    </source>
</evidence>
<dbReference type="PANTHER" id="PTHR12871:SF0">
    <property type="entry name" value="ALPHA-1,6-MANNOSYL-GLYCOPROTEIN 2-BETA-N-ACETYLGLUCOSAMINYLTRANSFERASE"/>
    <property type="match status" value="1"/>
</dbReference>
<keyword evidence="28" id="KW-1185">Reference proteome</keyword>
<evidence type="ECO:0000256" key="2">
    <source>
        <dbReference type="ARBA" id="ARBA00004323"/>
    </source>
</evidence>
<evidence type="ECO:0000256" key="18">
    <source>
        <dbReference type="ARBA" id="ARBA00029663"/>
    </source>
</evidence>
<evidence type="ECO:0000313" key="27">
    <source>
        <dbReference type="EMBL" id="CAF1162318.1"/>
    </source>
</evidence>
<dbReference type="GO" id="GO:0009312">
    <property type="term" value="P:oligosaccharide biosynthetic process"/>
    <property type="evidence" value="ECO:0007669"/>
    <property type="project" value="InterPro"/>
</dbReference>